<dbReference type="CDD" id="cd01300">
    <property type="entry name" value="YtcJ_like"/>
    <property type="match status" value="1"/>
</dbReference>
<reference evidence="2" key="2">
    <citation type="journal article" date="2012" name="Environ. Microbiol.">
        <title>Genomic content of uncultured Bacteroidetes from contrasting oceanic provinces in the North Atlantic Ocean.</title>
        <authorList>
            <person name="Gomez-Pereira P.R."/>
            <person name="Schuler M."/>
            <person name="Fuchs B.M."/>
            <person name="Bennke C."/>
            <person name="Teeling H."/>
            <person name="Waldmann J."/>
            <person name="Richter M."/>
            <person name="Barbe V."/>
            <person name="Bataille E."/>
            <person name="Glockner F.O."/>
            <person name="Amann R."/>
        </authorList>
    </citation>
    <scope>NUCLEOTIDE SEQUENCE</scope>
</reference>
<dbReference type="InterPro" id="IPR033932">
    <property type="entry name" value="YtcJ-like"/>
</dbReference>
<sequence>MSALRHLPVCALLIVGCHWAKEPVDLVIRNAHIVCLDGAGTQAQAMAIHKGQIVALGKEHEILNAYRGETVEDVQGATVYPGLIDAHSHLLGYALNLAHTDLLGTTSWEQVVDKLQDEHANSTTPWVRGRGWDQNDWPVPEFPDREALDELFPKRPVALQRIDGHAVIANRHALELTRLWEAKSLPGGEILRRPDGTPTGVLVDGAADSLLARIPEPSADTKTEALRIAAQRLVACGLTTVTDAGLDVDDIALLDSLHKTGDLKLRVVAMANPTEPNFHAMAQRGGWDTPRLKAQSFKFYMDGALGSRGAALLEPYDDRPGHRGLLLQSLEEYEAQLARIHQDGFQAATHAIGDSAVRLVLGAYERVLGGPNDHRWRVEHAQVIHPDDVNRFGRSSIIPSVQPTHATSDMYWAGVRLGRGRIRRAYAYANLRDQLGMIPLGTDFPVEDVDPRKTFLAAVARQDAARYPEGGFHMDQALQPREAMLGMTLWAALASRMDTLAGSLEVGKRADLVVTNRDWLKLSDPHDVLNAQILMTFIDGEQVHPPATYD</sequence>
<evidence type="ECO:0000259" key="1">
    <source>
        <dbReference type="Pfam" id="PF07969"/>
    </source>
</evidence>
<dbReference type="SUPFAM" id="SSF51338">
    <property type="entry name" value="Composite domain of metallo-dependent hydrolases"/>
    <property type="match status" value="1"/>
</dbReference>
<reference evidence="2" key="1">
    <citation type="submission" date="2010-05" db="EMBL/GenBank/DDBJ databases">
        <authorList>
            <person name="Genoscope - CEA"/>
        </authorList>
    </citation>
    <scope>NUCLEOTIDE SEQUENCE</scope>
</reference>
<protein>
    <submittedName>
        <fullName evidence="2">Amidohydrolase family protein</fullName>
        <ecNumber evidence="2">3.5.-.-</ecNumber>
    </submittedName>
</protein>
<dbReference type="GO" id="GO:0016810">
    <property type="term" value="F:hydrolase activity, acting on carbon-nitrogen (but not peptide) bonds"/>
    <property type="evidence" value="ECO:0007669"/>
    <property type="project" value="InterPro"/>
</dbReference>
<evidence type="ECO:0000313" key="2">
    <source>
        <dbReference type="EMBL" id="CBL87423.1"/>
    </source>
</evidence>
<dbReference type="PROSITE" id="PS51257">
    <property type="entry name" value="PROKAR_LIPOPROTEIN"/>
    <property type="match status" value="1"/>
</dbReference>
<gene>
    <name evidence="2" type="ORF">S18_848_0010</name>
</gene>
<dbReference type="PANTHER" id="PTHR22642">
    <property type="entry name" value="IMIDAZOLONEPROPIONASE"/>
    <property type="match status" value="1"/>
</dbReference>
<dbReference type="PANTHER" id="PTHR22642:SF2">
    <property type="entry name" value="PROTEIN LONG AFTER FAR-RED 3"/>
    <property type="match status" value="1"/>
</dbReference>
<dbReference type="SUPFAM" id="SSF51556">
    <property type="entry name" value="Metallo-dependent hydrolases"/>
    <property type="match status" value="1"/>
</dbReference>
<dbReference type="Gene3D" id="2.30.40.10">
    <property type="entry name" value="Urease, subunit C, domain 1"/>
    <property type="match status" value="1"/>
</dbReference>
<proteinExistence type="predicted"/>
<accession>F4MMR0</accession>
<dbReference type="Pfam" id="PF07969">
    <property type="entry name" value="Amidohydro_3"/>
    <property type="match status" value="1"/>
</dbReference>
<dbReference type="Gene3D" id="3.10.310.70">
    <property type="match status" value="1"/>
</dbReference>
<organism evidence="2">
    <name type="scientific">uncultured Flavobacteriia bacterium</name>
    <dbReference type="NCBI Taxonomy" id="212695"/>
    <lineage>
        <taxon>Bacteria</taxon>
        <taxon>Pseudomonadati</taxon>
        <taxon>Bacteroidota</taxon>
        <taxon>Flavobacteriia</taxon>
        <taxon>environmental samples</taxon>
    </lineage>
</organism>
<feature type="domain" description="Amidohydrolase 3" evidence="1">
    <location>
        <begin position="71"/>
        <end position="544"/>
    </location>
</feature>
<dbReference type="Gene3D" id="3.20.20.140">
    <property type="entry name" value="Metal-dependent hydrolases"/>
    <property type="match status" value="1"/>
</dbReference>
<name>F4MMR0_9BACT</name>
<dbReference type="InterPro" id="IPR013108">
    <property type="entry name" value="Amidohydro_3"/>
</dbReference>
<dbReference type="EMBL" id="FQ032823">
    <property type="protein sequence ID" value="CBL87423.1"/>
    <property type="molecule type" value="Genomic_DNA"/>
</dbReference>
<dbReference type="AlphaFoldDB" id="F4MMR0"/>
<keyword evidence="2" id="KW-0378">Hydrolase</keyword>
<dbReference type="InterPro" id="IPR011059">
    <property type="entry name" value="Metal-dep_hydrolase_composite"/>
</dbReference>
<dbReference type="EC" id="3.5.-.-" evidence="2"/>
<dbReference type="InterPro" id="IPR032466">
    <property type="entry name" value="Metal_Hydrolase"/>
</dbReference>